<keyword evidence="2" id="KW-0472">Membrane</keyword>
<reference evidence="3 4" key="1">
    <citation type="journal article" date="2015" name="Nature">
        <title>rRNA introns, odd ribosomes, and small enigmatic genomes across a large radiation of phyla.</title>
        <authorList>
            <person name="Brown C.T."/>
            <person name="Hug L.A."/>
            <person name="Thomas B.C."/>
            <person name="Sharon I."/>
            <person name="Castelle C.J."/>
            <person name="Singh A."/>
            <person name="Wilkins M.J."/>
            <person name="Williams K.H."/>
            <person name="Banfield J.F."/>
        </authorList>
    </citation>
    <scope>NUCLEOTIDE SEQUENCE [LARGE SCALE GENOMIC DNA]</scope>
</reference>
<feature type="transmembrane region" description="Helical" evidence="2">
    <location>
        <begin position="51"/>
        <end position="69"/>
    </location>
</feature>
<evidence type="ECO:0000256" key="1">
    <source>
        <dbReference type="SAM" id="MobiDB-lite"/>
    </source>
</evidence>
<dbReference type="EMBL" id="LCLJ01000006">
    <property type="protein sequence ID" value="KKU15635.1"/>
    <property type="molecule type" value="Genomic_DNA"/>
</dbReference>
<gene>
    <name evidence="3" type="ORF">UX22_C0006G0043</name>
</gene>
<proteinExistence type="predicted"/>
<evidence type="ECO:0000313" key="3">
    <source>
        <dbReference type="EMBL" id="KKU15635.1"/>
    </source>
</evidence>
<keyword evidence="2" id="KW-1133">Transmembrane helix</keyword>
<protein>
    <recommendedName>
        <fullName evidence="5">DUF5673 domain-containing protein</fullName>
    </recommendedName>
</protein>
<name>A0A0G1R448_9BACT</name>
<keyword evidence="2" id="KW-0812">Transmembrane</keyword>
<sequence length="187" mass="21159">MDPKKKRKMVAEKGSGAKKSDDASQKTDEKKKIVLETILWRAAEYDYSKKSLSWVLSVFGTAIAGSVLAFIFGNFFFGLFLIGAGALVVFLSKQRPQICEFKISEEGIEVVGKIKMPFDSLKEFSVIKRRNSLDELVIRKRVNINPYVRIPIDSKLGEKAREMLLEKIPEVEYEEPIIDALSAYLGF</sequence>
<accession>A0A0G1R448</accession>
<evidence type="ECO:0008006" key="5">
    <source>
        <dbReference type="Google" id="ProtNLM"/>
    </source>
</evidence>
<evidence type="ECO:0000313" key="4">
    <source>
        <dbReference type="Proteomes" id="UP000034727"/>
    </source>
</evidence>
<evidence type="ECO:0000256" key="2">
    <source>
        <dbReference type="SAM" id="Phobius"/>
    </source>
</evidence>
<organism evidence="3 4">
    <name type="scientific">Candidatus Jorgensenbacteria bacterium GW2011_GWA2_45_9</name>
    <dbReference type="NCBI Taxonomy" id="1618663"/>
    <lineage>
        <taxon>Bacteria</taxon>
        <taxon>Candidatus Joergenseniibacteriota</taxon>
    </lineage>
</organism>
<feature type="region of interest" description="Disordered" evidence="1">
    <location>
        <begin position="1"/>
        <end position="27"/>
    </location>
</feature>
<feature type="compositionally biased region" description="Basic and acidic residues" evidence="1">
    <location>
        <begin position="18"/>
        <end position="27"/>
    </location>
</feature>
<feature type="transmembrane region" description="Helical" evidence="2">
    <location>
        <begin position="75"/>
        <end position="92"/>
    </location>
</feature>
<dbReference type="Proteomes" id="UP000034727">
    <property type="component" value="Unassembled WGS sequence"/>
</dbReference>
<dbReference type="AlphaFoldDB" id="A0A0G1R448"/>
<comment type="caution">
    <text evidence="3">The sequence shown here is derived from an EMBL/GenBank/DDBJ whole genome shotgun (WGS) entry which is preliminary data.</text>
</comment>